<feature type="binding site" evidence="8">
    <location>
        <position position="9"/>
    </location>
    <ligand>
        <name>Mg(2+)</name>
        <dbReference type="ChEBI" id="CHEBI:18420"/>
    </ligand>
</feature>
<dbReference type="Gene3D" id="3.90.470.20">
    <property type="entry name" value="4'-phosphopantetheinyl transferase domain"/>
    <property type="match status" value="1"/>
</dbReference>
<gene>
    <name evidence="8 10" type="primary">acpS</name>
    <name evidence="10" type="ORF">V6E02_00215</name>
</gene>
<comment type="function">
    <text evidence="8">Transfers the 4'-phosphopantetheine moiety from coenzyme A to a Ser of acyl-carrier-protein.</text>
</comment>
<name>A0ABV0EAH6_9BURK</name>
<dbReference type="EMBL" id="JBAJEX010000001">
    <property type="protein sequence ID" value="MEO1765646.1"/>
    <property type="molecule type" value="Genomic_DNA"/>
</dbReference>
<comment type="caution">
    <text evidence="10">The sequence shown here is derived from an EMBL/GenBank/DDBJ whole genome shotgun (WGS) entry which is preliminary data.</text>
</comment>
<dbReference type="HAMAP" id="MF_00101">
    <property type="entry name" value="AcpS"/>
    <property type="match status" value="1"/>
</dbReference>
<evidence type="ECO:0000256" key="6">
    <source>
        <dbReference type="ARBA" id="ARBA00023098"/>
    </source>
</evidence>
<dbReference type="EC" id="2.7.8.7" evidence="8"/>
<reference evidence="10 11" key="1">
    <citation type="submission" date="2024-02" db="EMBL/GenBank/DDBJ databases">
        <title>New thermophilic sulfur-oxidizing bacteria from a hot springs of the Uzon caldera (Kamchatka, Russia).</title>
        <authorList>
            <person name="Dukat A.M."/>
            <person name="Elcheninov A.G."/>
            <person name="Frolov E.N."/>
        </authorList>
    </citation>
    <scope>NUCLEOTIDE SEQUENCE [LARGE SCALE GENOMIC DNA]</scope>
    <source>
        <strain evidence="10 11">AK1</strain>
    </source>
</reference>
<comment type="cofactor">
    <cofactor evidence="8">
        <name>Mg(2+)</name>
        <dbReference type="ChEBI" id="CHEBI:18420"/>
    </cofactor>
</comment>
<sequence length="128" mass="13881">MAIYGIGTDIVDVRRMAAILARHGARVARRLLSPSELPEFALAPFPERFLAKRFAAKEAFAKAAGTGFRHPVSLSRLCITHDALGKPGFAWDATLGEWLAARGILACHLSVSDEKELVAAFVILERAP</sequence>
<proteinExistence type="inferred from homology"/>
<evidence type="ECO:0000313" key="10">
    <source>
        <dbReference type="EMBL" id="MEO1765646.1"/>
    </source>
</evidence>
<keyword evidence="4 8" id="KW-0276">Fatty acid metabolism</keyword>
<evidence type="ECO:0000256" key="7">
    <source>
        <dbReference type="ARBA" id="ARBA00023160"/>
    </source>
</evidence>
<keyword evidence="7 8" id="KW-0275">Fatty acid biosynthesis</keyword>
<keyword evidence="8" id="KW-0963">Cytoplasm</keyword>
<comment type="similarity">
    <text evidence="8">Belongs to the P-Pant transferase superfamily. AcpS family.</text>
</comment>
<evidence type="ECO:0000313" key="11">
    <source>
        <dbReference type="Proteomes" id="UP001482231"/>
    </source>
</evidence>
<evidence type="ECO:0000256" key="4">
    <source>
        <dbReference type="ARBA" id="ARBA00022832"/>
    </source>
</evidence>
<keyword evidence="11" id="KW-1185">Reference proteome</keyword>
<dbReference type="Proteomes" id="UP001482231">
    <property type="component" value="Unassembled WGS sequence"/>
</dbReference>
<dbReference type="InterPro" id="IPR037143">
    <property type="entry name" value="4-PPantetheinyl_Trfase_dom_sf"/>
</dbReference>
<dbReference type="NCBIfam" id="TIGR00556">
    <property type="entry name" value="pantethn_trn"/>
    <property type="match status" value="1"/>
</dbReference>
<dbReference type="InterPro" id="IPR002582">
    <property type="entry name" value="ACPS"/>
</dbReference>
<keyword evidence="1 8" id="KW-0444">Lipid biosynthesis</keyword>
<evidence type="ECO:0000259" key="9">
    <source>
        <dbReference type="Pfam" id="PF01648"/>
    </source>
</evidence>
<dbReference type="InterPro" id="IPR004568">
    <property type="entry name" value="Ppantetheine-prot_Trfase_dom"/>
</dbReference>
<organism evidence="10 11">
    <name type="scientific">Thiobacter aerophilum</name>
    <dbReference type="NCBI Taxonomy" id="3121275"/>
    <lineage>
        <taxon>Bacteria</taxon>
        <taxon>Pseudomonadati</taxon>
        <taxon>Pseudomonadota</taxon>
        <taxon>Betaproteobacteria</taxon>
        <taxon>Burkholderiales</taxon>
        <taxon>Thiobacteraceae</taxon>
        <taxon>Thiobacter</taxon>
    </lineage>
</organism>
<feature type="binding site" evidence="8">
    <location>
        <position position="58"/>
    </location>
    <ligand>
        <name>Mg(2+)</name>
        <dbReference type="ChEBI" id="CHEBI:18420"/>
    </ligand>
</feature>
<comment type="subcellular location">
    <subcellularLocation>
        <location evidence="8">Cytoplasm</location>
    </subcellularLocation>
</comment>
<dbReference type="GO" id="GO:0008897">
    <property type="term" value="F:holo-[acyl-carrier-protein] synthase activity"/>
    <property type="evidence" value="ECO:0007669"/>
    <property type="project" value="UniProtKB-EC"/>
</dbReference>
<dbReference type="NCBIfam" id="TIGR00516">
    <property type="entry name" value="acpS"/>
    <property type="match status" value="1"/>
</dbReference>
<evidence type="ECO:0000256" key="1">
    <source>
        <dbReference type="ARBA" id="ARBA00022516"/>
    </source>
</evidence>
<feature type="domain" description="4'-phosphopantetheinyl transferase" evidence="9">
    <location>
        <begin position="5"/>
        <end position="94"/>
    </location>
</feature>
<keyword evidence="3 8" id="KW-0479">Metal-binding</keyword>
<keyword evidence="6 8" id="KW-0443">Lipid metabolism</keyword>
<evidence type="ECO:0000256" key="5">
    <source>
        <dbReference type="ARBA" id="ARBA00022842"/>
    </source>
</evidence>
<evidence type="ECO:0000256" key="2">
    <source>
        <dbReference type="ARBA" id="ARBA00022679"/>
    </source>
</evidence>
<evidence type="ECO:0000256" key="3">
    <source>
        <dbReference type="ARBA" id="ARBA00022723"/>
    </source>
</evidence>
<dbReference type="InterPro" id="IPR008278">
    <property type="entry name" value="4-PPantetheinyl_Trfase_dom"/>
</dbReference>
<dbReference type="SUPFAM" id="SSF56214">
    <property type="entry name" value="4'-phosphopantetheinyl transferase"/>
    <property type="match status" value="1"/>
</dbReference>
<accession>A0ABV0EAH6</accession>
<keyword evidence="5 8" id="KW-0460">Magnesium</keyword>
<dbReference type="Pfam" id="PF01648">
    <property type="entry name" value="ACPS"/>
    <property type="match status" value="1"/>
</dbReference>
<dbReference type="RefSeq" id="WP_347305983.1">
    <property type="nucleotide sequence ID" value="NZ_JBAJEX010000001.1"/>
</dbReference>
<evidence type="ECO:0000256" key="8">
    <source>
        <dbReference type="HAMAP-Rule" id="MF_00101"/>
    </source>
</evidence>
<comment type="catalytic activity">
    <reaction evidence="8">
        <text>apo-[ACP] + CoA = holo-[ACP] + adenosine 3',5'-bisphosphate + H(+)</text>
        <dbReference type="Rhea" id="RHEA:12068"/>
        <dbReference type="Rhea" id="RHEA-COMP:9685"/>
        <dbReference type="Rhea" id="RHEA-COMP:9690"/>
        <dbReference type="ChEBI" id="CHEBI:15378"/>
        <dbReference type="ChEBI" id="CHEBI:29999"/>
        <dbReference type="ChEBI" id="CHEBI:57287"/>
        <dbReference type="ChEBI" id="CHEBI:58343"/>
        <dbReference type="ChEBI" id="CHEBI:64479"/>
        <dbReference type="EC" id="2.7.8.7"/>
    </reaction>
</comment>
<keyword evidence="2 8" id="KW-0808">Transferase</keyword>
<protein>
    <recommendedName>
        <fullName evidence="8">Holo-[acyl-carrier-protein] synthase</fullName>
        <shortName evidence="8">Holo-ACP synthase</shortName>
        <ecNumber evidence="8">2.7.8.7</ecNumber>
    </recommendedName>
    <alternativeName>
        <fullName evidence="8">4'-phosphopantetheinyl transferase AcpS</fullName>
    </alternativeName>
</protein>